<keyword evidence="5" id="KW-1185">Reference proteome</keyword>
<feature type="coiled-coil region" evidence="1">
    <location>
        <begin position="95"/>
        <end position="168"/>
    </location>
</feature>
<dbReference type="Gramene" id="AUR62007044-RA">
    <property type="protein sequence ID" value="AUR62007044-RA:cds"/>
    <property type="gene ID" value="AUR62007044"/>
</dbReference>
<feature type="transmembrane region" description="Helical" evidence="3">
    <location>
        <begin position="213"/>
        <end position="235"/>
    </location>
</feature>
<evidence type="ECO:0000256" key="1">
    <source>
        <dbReference type="SAM" id="Coils"/>
    </source>
</evidence>
<feature type="transmembrane region" description="Helical" evidence="3">
    <location>
        <begin position="284"/>
        <end position="303"/>
    </location>
</feature>
<evidence type="ECO:0000256" key="3">
    <source>
        <dbReference type="SAM" id="Phobius"/>
    </source>
</evidence>
<keyword evidence="1" id="KW-0175">Coiled coil</keyword>
<keyword evidence="3" id="KW-1133">Transmembrane helix</keyword>
<keyword evidence="3" id="KW-0812">Transmembrane</keyword>
<dbReference type="PANTHER" id="PTHR36383:SF1">
    <property type="entry name" value="PROTEIN, PUTATIVE-RELATED"/>
    <property type="match status" value="1"/>
</dbReference>
<evidence type="ECO:0000256" key="2">
    <source>
        <dbReference type="SAM" id="MobiDB-lite"/>
    </source>
</evidence>
<protein>
    <submittedName>
        <fullName evidence="4">Uncharacterized protein</fullName>
    </submittedName>
</protein>
<dbReference type="AlphaFoldDB" id="A0A803L5A5"/>
<dbReference type="OMA" id="KWETANI"/>
<feature type="transmembrane region" description="Helical" evidence="3">
    <location>
        <begin position="247"/>
        <end position="264"/>
    </location>
</feature>
<dbReference type="PANTHER" id="PTHR36383">
    <property type="entry name" value="OS09G0529350 PROTEIN"/>
    <property type="match status" value="1"/>
</dbReference>
<evidence type="ECO:0000313" key="4">
    <source>
        <dbReference type="EnsemblPlants" id="AUR62007044-RA:cds"/>
    </source>
</evidence>
<organism evidence="4 5">
    <name type="scientific">Chenopodium quinoa</name>
    <name type="common">Quinoa</name>
    <dbReference type="NCBI Taxonomy" id="63459"/>
    <lineage>
        <taxon>Eukaryota</taxon>
        <taxon>Viridiplantae</taxon>
        <taxon>Streptophyta</taxon>
        <taxon>Embryophyta</taxon>
        <taxon>Tracheophyta</taxon>
        <taxon>Spermatophyta</taxon>
        <taxon>Magnoliopsida</taxon>
        <taxon>eudicotyledons</taxon>
        <taxon>Gunneridae</taxon>
        <taxon>Pentapetalae</taxon>
        <taxon>Caryophyllales</taxon>
        <taxon>Chenopodiaceae</taxon>
        <taxon>Chenopodioideae</taxon>
        <taxon>Atripliceae</taxon>
        <taxon>Chenopodium</taxon>
    </lineage>
</organism>
<sequence length="323" mass="35455">MALPGALDPKLSLSFSKTSFHNFRRIIPSFLSLSRQFTGGGTPFKSKIMVVKCSSTPRNQEDGGGNGSSSGGSLKNALSNIVDKRVEELLGKEENKEMLDKLNKATERVQLARKELANIQRQELEAQQMRKYIDQLETRAAECNCFKIAECQKEVLEAKAMVEEAERALGEKGENTRNEERLESVKAASVCALVGTLAAVPIYLSRVTDSPQLLLQLGVTFASCALFGVTFRYAVRRDIDDTHLKTGAAGAFAVVKGLATLSGGSPLEFNSASFLSHAVDGAFFVFQDLFIFTFAAVSLDFCFKSRFVSPFPLREIRAEEQIK</sequence>
<gene>
    <name evidence="4" type="primary">LOC110732291</name>
</gene>
<dbReference type="SMR" id="A0A803L5A5"/>
<reference evidence="4" key="1">
    <citation type="journal article" date="2017" name="Nature">
        <title>The genome of Chenopodium quinoa.</title>
        <authorList>
            <person name="Jarvis D.E."/>
            <person name="Ho Y.S."/>
            <person name="Lightfoot D.J."/>
            <person name="Schmoeckel S.M."/>
            <person name="Li B."/>
            <person name="Borm T.J.A."/>
            <person name="Ohyanagi H."/>
            <person name="Mineta K."/>
            <person name="Michell C.T."/>
            <person name="Saber N."/>
            <person name="Kharbatia N.M."/>
            <person name="Rupper R.R."/>
            <person name="Sharp A.R."/>
            <person name="Dally N."/>
            <person name="Boughton B.A."/>
            <person name="Woo Y.H."/>
            <person name="Gao G."/>
            <person name="Schijlen E.G.W.M."/>
            <person name="Guo X."/>
            <person name="Momin A.A."/>
            <person name="Negrao S."/>
            <person name="Al-Babili S."/>
            <person name="Gehring C."/>
            <person name="Roessner U."/>
            <person name="Jung C."/>
            <person name="Murphy K."/>
            <person name="Arold S.T."/>
            <person name="Gojobori T."/>
            <person name="van der Linden C.G."/>
            <person name="van Loo E.N."/>
            <person name="Jellen E.N."/>
            <person name="Maughan P.J."/>
            <person name="Tester M."/>
        </authorList>
    </citation>
    <scope>NUCLEOTIDE SEQUENCE [LARGE SCALE GENOMIC DNA]</scope>
    <source>
        <strain evidence="4">cv. PI 614886</strain>
    </source>
</reference>
<accession>A0A803L5A5</accession>
<name>A0A803L5A5_CHEQI</name>
<keyword evidence="3" id="KW-0472">Membrane</keyword>
<evidence type="ECO:0000313" key="5">
    <source>
        <dbReference type="Proteomes" id="UP000596660"/>
    </source>
</evidence>
<reference evidence="4" key="2">
    <citation type="submission" date="2021-03" db="UniProtKB">
        <authorList>
            <consortium name="EnsemblPlants"/>
        </authorList>
    </citation>
    <scope>IDENTIFICATION</scope>
</reference>
<dbReference type="Proteomes" id="UP000596660">
    <property type="component" value="Unplaced"/>
</dbReference>
<dbReference type="EnsemblPlants" id="AUR62007044-RA">
    <property type="protein sequence ID" value="AUR62007044-RA:cds"/>
    <property type="gene ID" value="AUR62007044"/>
</dbReference>
<proteinExistence type="predicted"/>
<feature type="region of interest" description="Disordered" evidence="2">
    <location>
        <begin position="55"/>
        <end position="74"/>
    </location>
</feature>